<feature type="compositionally biased region" description="Basic and acidic residues" evidence="2">
    <location>
        <begin position="186"/>
        <end position="201"/>
    </location>
</feature>
<dbReference type="Gene3D" id="1.10.10.10">
    <property type="entry name" value="Winged helix-like DNA-binding domain superfamily/Winged helix DNA-binding domain"/>
    <property type="match status" value="2"/>
</dbReference>
<dbReference type="PANTHER" id="PTHR38768">
    <property type="entry name" value="UPF0502 PROTEIN YCEH"/>
    <property type="match status" value="1"/>
</dbReference>
<sequence>MQLNAIEARVIGCLLEKEVTTPDLYPLSLNSLTQACNQKTSRDPVMELSESEVQQALDSLSKKRLLSEQSGFGSRVIKYRHRFCNTEFGELQFSPAELAIVCLLLLRGAQTAGELRSRAQRLFEFDGLPQVEQTLLALKDKGFIRQLPREPGKREIRFAENFTENDGVSEGYGGADTTQIANQATAHHEGERERECERECESEPETASQSRIALLEQELATMKQELALLKQALAELKTQLAQ</sequence>
<dbReference type="PANTHER" id="PTHR38768:SF1">
    <property type="entry name" value="UPF0502 PROTEIN YCEH"/>
    <property type="match status" value="1"/>
</dbReference>
<dbReference type="InterPro" id="IPR007432">
    <property type="entry name" value="DUF480"/>
</dbReference>
<dbReference type="InterPro" id="IPR036388">
    <property type="entry name" value="WH-like_DNA-bd_sf"/>
</dbReference>
<organism evidence="3 4">
    <name type="scientific">Shewanella indica</name>
    <dbReference type="NCBI Taxonomy" id="768528"/>
    <lineage>
        <taxon>Bacteria</taxon>
        <taxon>Pseudomonadati</taxon>
        <taxon>Pseudomonadota</taxon>
        <taxon>Gammaproteobacteria</taxon>
        <taxon>Alteromonadales</taxon>
        <taxon>Shewanellaceae</taxon>
        <taxon>Shewanella</taxon>
    </lineage>
</organism>
<evidence type="ECO:0000313" key="4">
    <source>
        <dbReference type="Proteomes" id="UP001272773"/>
    </source>
</evidence>
<protein>
    <submittedName>
        <fullName evidence="3">YceH family protein</fullName>
    </submittedName>
</protein>
<comment type="caution">
    <text evidence="3">The sequence shown here is derived from an EMBL/GenBank/DDBJ whole genome shotgun (WGS) entry which is preliminary data.</text>
</comment>
<dbReference type="HAMAP" id="MF_01584">
    <property type="entry name" value="UPF0502"/>
    <property type="match status" value="1"/>
</dbReference>
<dbReference type="Pfam" id="PF04337">
    <property type="entry name" value="DUF480"/>
    <property type="match status" value="1"/>
</dbReference>
<dbReference type="GeneID" id="88624824"/>
<keyword evidence="4" id="KW-1185">Reference proteome</keyword>
<gene>
    <name evidence="3" type="ORF">SIL79_14910</name>
</gene>
<evidence type="ECO:0000313" key="3">
    <source>
        <dbReference type="EMBL" id="MDX6017613.1"/>
    </source>
</evidence>
<dbReference type="InterPro" id="IPR036390">
    <property type="entry name" value="WH_DNA-bd_sf"/>
</dbReference>
<accession>A0ABU4QFI9</accession>
<dbReference type="Proteomes" id="UP001272773">
    <property type="component" value="Unassembled WGS sequence"/>
</dbReference>
<feature type="region of interest" description="Disordered" evidence="2">
    <location>
        <begin position="182"/>
        <end position="209"/>
    </location>
</feature>
<name>A0ABU4QFI9_9GAMM</name>
<proteinExistence type="inferred from homology"/>
<comment type="similarity">
    <text evidence="1">Belongs to the UPF0502 family.</text>
</comment>
<evidence type="ECO:0000256" key="1">
    <source>
        <dbReference type="HAMAP-Rule" id="MF_01584"/>
    </source>
</evidence>
<evidence type="ECO:0000256" key="2">
    <source>
        <dbReference type="SAM" id="MobiDB-lite"/>
    </source>
</evidence>
<dbReference type="SUPFAM" id="SSF46785">
    <property type="entry name" value="Winged helix' DNA-binding domain"/>
    <property type="match status" value="2"/>
</dbReference>
<dbReference type="EMBL" id="JAWXXR010000001">
    <property type="protein sequence ID" value="MDX6017613.1"/>
    <property type="molecule type" value="Genomic_DNA"/>
</dbReference>
<dbReference type="RefSeq" id="WP_234500822.1">
    <property type="nucleotide sequence ID" value="NZ_JAKCOQ010000006.1"/>
</dbReference>
<reference evidence="3 4" key="1">
    <citation type="submission" date="2023-11" db="EMBL/GenBank/DDBJ databases">
        <title>MicrobeMod: A computational toolkit for identifying prokaryotic methylation and restriction-modification with nanopore sequencing.</title>
        <authorList>
            <person name="Crits-Christoph A."/>
            <person name="Kang S.C."/>
            <person name="Lee H."/>
            <person name="Ostrov N."/>
        </authorList>
    </citation>
    <scope>NUCLEOTIDE SEQUENCE [LARGE SCALE GENOMIC DNA]</scope>
    <source>
        <strain evidence="3 4">ATCC BAA-2732</strain>
    </source>
</reference>